<reference evidence="2" key="2">
    <citation type="submission" date="2024-02" db="EMBL/GenBank/DDBJ databases">
        <authorList>
            <consortium name="Clinical and Environmental Microbiology Branch: Whole genome sequencing antimicrobial resistance pathogens in the healthcare setting"/>
        </authorList>
    </citation>
    <scope>NUCLEOTIDE SEQUENCE</scope>
    <source>
        <strain evidence="2">2021GO-0154</strain>
    </source>
</reference>
<dbReference type="OrthoDB" id="8116053at2"/>
<dbReference type="RefSeq" id="WP_070929704.1">
    <property type="nucleotide sequence ID" value="NZ_JBALHY010000007.1"/>
</dbReference>
<sequence>MFNPAQDSEVLFVAGFGPITRDSLASRHFYQAALGLPLQEMEGNSDYLTCEEEQLGGINHFALWPLEQVAQSCFGQEHWPKEHIIPQSWIEFEVASLSKATQNFIDHGYSLLINQKIEPWGQTVTRLLSPEGMLVSLTITPWLRE</sequence>
<name>A0A1S1HKE4_PROST</name>
<keyword evidence="4" id="KW-1185">Reference proteome</keyword>
<dbReference type="EMBL" id="LVIE01000212">
    <property type="protein sequence ID" value="OHT22764.1"/>
    <property type="molecule type" value="Genomic_DNA"/>
</dbReference>
<dbReference type="InterPro" id="IPR029068">
    <property type="entry name" value="Glyas_Bleomycin-R_OHBP_Dase"/>
</dbReference>
<accession>A0A1S1HKE4</accession>
<dbReference type="GeneID" id="92279333"/>
<dbReference type="AlphaFoldDB" id="A0A1S1HKE4"/>
<evidence type="ECO:0000313" key="4">
    <source>
        <dbReference type="Proteomes" id="UP000179588"/>
    </source>
</evidence>
<comment type="caution">
    <text evidence="3">The sequence shown here is derived from an EMBL/GenBank/DDBJ whole genome shotgun (WGS) entry which is preliminary data.</text>
</comment>
<feature type="domain" description="VOC" evidence="1">
    <location>
        <begin position="9"/>
        <end position="140"/>
    </location>
</feature>
<dbReference type="EMBL" id="ABMABF030000002">
    <property type="protein sequence ID" value="EMJ5133209.1"/>
    <property type="molecule type" value="Genomic_DNA"/>
</dbReference>
<organism evidence="3 4">
    <name type="scientific">Providencia stuartii</name>
    <dbReference type="NCBI Taxonomy" id="588"/>
    <lineage>
        <taxon>Bacteria</taxon>
        <taxon>Pseudomonadati</taxon>
        <taxon>Pseudomonadota</taxon>
        <taxon>Gammaproteobacteria</taxon>
        <taxon>Enterobacterales</taxon>
        <taxon>Morganellaceae</taxon>
        <taxon>Providencia</taxon>
    </lineage>
</organism>
<dbReference type="Gene3D" id="3.10.180.10">
    <property type="entry name" value="2,3-Dihydroxybiphenyl 1,2-Dioxygenase, domain 1"/>
    <property type="match status" value="1"/>
</dbReference>
<evidence type="ECO:0000259" key="1">
    <source>
        <dbReference type="PROSITE" id="PS51819"/>
    </source>
</evidence>
<gene>
    <name evidence="3" type="ORF">A3Q29_09710</name>
    <name evidence="2" type="ORF">RG298_000888</name>
</gene>
<protein>
    <submittedName>
        <fullName evidence="3">Glyoxalase</fullName>
    </submittedName>
</protein>
<evidence type="ECO:0000313" key="2">
    <source>
        <dbReference type="EMBL" id="EMJ5133209.1"/>
    </source>
</evidence>
<dbReference type="Proteomes" id="UP000179588">
    <property type="component" value="Unassembled WGS sequence"/>
</dbReference>
<proteinExistence type="predicted"/>
<dbReference type="SUPFAM" id="SSF54593">
    <property type="entry name" value="Glyoxalase/Bleomycin resistance protein/Dihydroxybiphenyl dioxygenase"/>
    <property type="match status" value="1"/>
</dbReference>
<dbReference type="PROSITE" id="PS51819">
    <property type="entry name" value="VOC"/>
    <property type="match status" value="1"/>
</dbReference>
<dbReference type="InterPro" id="IPR037523">
    <property type="entry name" value="VOC_core"/>
</dbReference>
<reference evidence="3 4" key="1">
    <citation type="submission" date="2016-03" db="EMBL/GenBank/DDBJ databases">
        <title>Genome sequence of Providencia stuartii strain, isolated from the salivary glands of larval Lucilia sericata.</title>
        <authorList>
            <person name="Yuan Y."/>
            <person name="Zhang Y."/>
            <person name="Fu S."/>
            <person name="Crippen T.L."/>
            <person name="Visi D."/>
            <person name="Benbow M.E."/>
            <person name="Allen M."/>
            <person name="Tomberlin J.K."/>
            <person name="Sze S.-H."/>
            <person name="Tarone A.M."/>
        </authorList>
    </citation>
    <scope>NUCLEOTIDE SEQUENCE [LARGE SCALE GENOMIC DNA]</scope>
    <source>
        <strain evidence="3 4">Crippen</strain>
    </source>
</reference>
<evidence type="ECO:0000313" key="3">
    <source>
        <dbReference type="EMBL" id="OHT22764.1"/>
    </source>
</evidence>